<dbReference type="SUPFAM" id="SSF52047">
    <property type="entry name" value="RNI-like"/>
    <property type="match status" value="1"/>
</dbReference>
<evidence type="ECO:0000313" key="4">
    <source>
        <dbReference type="Proteomes" id="UP000612055"/>
    </source>
</evidence>
<keyword evidence="4" id="KW-1185">Reference proteome</keyword>
<reference evidence="3" key="1">
    <citation type="journal article" date="2020" name="bioRxiv">
        <title>Comparative genomics of Chlamydomonas.</title>
        <authorList>
            <person name="Craig R.J."/>
            <person name="Hasan A.R."/>
            <person name="Ness R.W."/>
            <person name="Keightley P.D."/>
        </authorList>
    </citation>
    <scope>NUCLEOTIDE SEQUENCE</scope>
    <source>
        <strain evidence="3">CCAP 11/70</strain>
    </source>
</reference>
<dbReference type="Gene3D" id="3.80.10.10">
    <property type="entry name" value="Ribonuclease Inhibitor"/>
    <property type="match status" value="1"/>
</dbReference>
<feature type="region of interest" description="Disordered" evidence="2">
    <location>
        <begin position="592"/>
        <end position="621"/>
    </location>
</feature>
<dbReference type="GO" id="GO:0005930">
    <property type="term" value="C:axoneme"/>
    <property type="evidence" value="ECO:0007669"/>
    <property type="project" value="UniProtKB-SubCell"/>
</dbReference>
<protein>
    <submittedName>
        <fullName evidence="3">Uncharacterized protein</fullName>
    </submittedName>
</protein>
<name>A0A835XQ40_9CHLO</name>
<dbReference type="InterPro" id="IPR032675">
    <property type="entry name" value="LRR_dom_sf"/>
</dbReference>
<accession>A0A835XQ40</accession>
<organism evidence="3 4">
    <name type="scientific">Edaphochlamys debaryana</name>
    <dbReference type="NCBI Taxonomy" id="47281"/>
    <lineage>
        <taxon>Eukaryota</taxon>
        <taxon>Viridiplantae</taxon>
        <taxon>Chlorophyta</taxon>
        <taxon>core chlorophytes</taxon>
        <taxon>Chlorophyceae</taxon>
        <taxon>CS clade</taxon>
        <taxon>Chlamydomonadales</taxon>
        <taxon>Chlamydomonadales incertae sedis</taxon>
        <taxon>Edaphochlamys</taxon>
    </lineage>
</organism>
<evidence type="ECO:0000313" key="3">
    <source>
        <dbReference type="EMBL" id="KAG2487575.1"/>
    </source>
</evidence>
<dbReference type="EMBL" id="JAEHOE010000095">
    <property type="protein sequence ID" value="KAG2487575.1"/>
    <property type="molecule type" value="Genomic_DNA"/>
</dbReference>
<evidence type="ECO:0000256" key="1">
    <source>
        <dbReference type="ARBA" id="ARBA00004430"/>
    </source>
</evidence>
<comment type="caution">
    <text evidence="3">The sequence shown here is derived from an EMBL/GenBank/DDBJ whole genome shotgun (WGS) entry which is preliminary data.</text>
</comment>
<dbReference type="AlphaFoldDB" id="A0A835XQ40"/>
<evidence type="ECO:0000256" key="2">
    <source>
        <dbReference type="SAM" id="MobiDB-lite"/>
    </source>
</evidence>
<comment type="subcellular location">
    <subcellularLocation>
        <location evidence="1">Cytoplasm</location>
        <location evidence="1">Cytoskeleton</location>
        <location evidence="1">Cilium axoneme</location>
    </subcellularLocation>
</comment>
<sequence length="635" mass="68447">MSAAYDAEAGLGPLLTHRDLCPQILEHFDGWWGKDDRRSLRQVNKALCELHDQQVETLELKKVSGTTPGDVQEAELVLLGRGCRPKYVHLHTNLYDTLEMQQSIGCQLLLPFAELKSASPLPTRELRIDATALSQPAADLIAAAFPELESIEMPHVFSNIPLGHKALGAAVKTLLSPGLGTARLTSMNLHRVPLSPSLGAALSGATQLTKLASGLKVEGMEQVTALASLRSLEALSFRYCEPPELFSPLLTPLTGLRSLSMPCQQGELPAAFSCLTSLELLVARSANLRVDTLSQLAGLEELRVARLTNPPAEAGAGAGLLGEAAARWTLPTRLKEVHLTSQAPEVLQALRYSPVRQLSWELKLTLSRGLTFDKTTSALTEEGESALCSAADFLAGRLNDRSRLEVSRPWRFLGFDVKDRTLVLPVGGAAEAGPGRRNHTAWLEALGRAGVPRLELDGFALSNEDMAAMATNARLKELKLPASTSCPVSGLLLVAAHCRELGDLELYADSWCIRAEDGSCQPPPPPDVCDMLLELNTKYLHVHGQLSCDDLLEKAARLQLHESIKAQQGKMRELGGNPGGLYLSLWDLHDPDSSEGEWGEEDAGGEKGAGDVGPEEAARKAWTARWMAEGAGPDA</sequence>
<gene>
    <name evidence="3" type="ORF">HYH03_013854</name>
</gene>
<proteinExistence type="predicted"/>
<feature type="compositionally biased region" description="Acidic residues" evidence="2">
    <location>
        <begin position="593"/>
        <end position="603"/>
    </location>
</feature>
<dbReference type="Proteomes" id="UP000612055">
    <property type="component" value="Unassembled WGS sequence"/>
</dbReference>